<dbReference type="InterPro" id="IPR042236">
    <property type="entry name" value="PI3K_accessory_sf"/>
</dbReference>
<dbReference type="Gene3D" id="3.30.1010.10">
    <property type="entry name" value="Phosphatidylinositol 3-kinase Catalytic Subunit, Chain A, domain 4"/>
    <property type="match status" value="1"/>
</dbReference>
<evidence type="ECO:0000256" key="3">
    <source>
        <dbReference type="ARBA" id="ARBA00022777"/>
    </source>
</evidence>
<protein>
    <submittedName>
        <fullName evidence="6">Si:rp71-17i16.5</fullName>
    </submittedName>
</protein>
<dbReference type="GeneTree" id="ENSGT00940000165924"/>
<dbReference type="GO" id="GO:0016477">
    <property type="term" value="P:cell migration"/>
    <property type="evidence" value="ECO:0007669"/>
    <property type="project" value="TreeGrafter"/>
</dbReference>
<dbReference type="PANTHER" id="PTHR10048:SF99">
    <property type="entry name" value="PHOSPHATIDYLINOSITOL 4,5-BISPHOSPHATE 3-KINASE CATALYTIC SUBUNIT GAMMA ISOFORM"/>
    <property type="match status" value="1"/>
</dbReference>
<dbReference type="InterPro" id="IPR018936">
    <property type="entry name" value="PI3/4_kinase_CS"/>
</dbReference>
<dbReference type="GO" id="GO:0016303">
    <property type="term" value="F:1-phosphatidylinositol-3-kinase activity"/>
    <property type="evidence" value="ECO:0007669"/>
    <property type="project" value="TreeGrafter"/>
</dbReference>
<feature type="domain" description="PI3K/PI4K catalytic" evidence="4">
    <location>
        <begin position="206"/>
        <end position="485"/>
    </location>
</feature>
<organism evidence="6 7">
    <name type="scientific">Xiphophorus couchianus</name>
    <name type="common">Monterrey platyfish</name>
    <dbReference type="NCBI Taxonomy" id="32473"/>
    <lineage>
        <taxon>Eukaryota</taxon>
        <taxon>Metazoa</taxon>
        <taxon>Chordata</taxon>
        <taxon>Craniata</taxon>
        <taxon>Vertebrata</taxon>
        <taxon>Euteleostomi</taxon>
        <taxon>Actinopterygii</taxon>
        <taxon>Neopterygii</taxon>
        <taxon>Teleostei</taxon>
        <taxon>Neoteleostei</taxon>
        <taxon>Acanthomorphata</taxon>
        <taxon>Ovalentaria</taxon>
        <taxon>Atherinomorphae</taxon>
        <taxon>Cyprinodontiformes</taxon>
        <taxon>Poeciliidae</taxon>
        <taxon>Poeciliinae</taxon>
        <taxon>Xiphophorus</taxon>
    </lineage>
</organism>
<dbReference type="GO" id="GO:0035005">
    <property type="term" value="F:1-phosphatidylinositol-4-phosphate 3-kinase activity"/>
    <property type="evidence" value="ECO:0007669"/>
    <property type="project" value="TreeGrafter"/>
</dbReference>
<dbReference type="SMART" id="SM00146">
    <property type="entry name" value="PI3Kc"/>
    <property type="match status" value="1"/>
</dbReference>
<proteinExistence type="inferred from homology"/>
<dbReference type="GO" id="GO:0048015">
    <property type="term" value="P:phosphatidylinositol-mediated signaling"/>
    <property type="evidence" value="ECO:0007669"/>
    <property type="project" value="TreeGrafter"/>
</dbReference>
<keyword evidence="3" id="KW-0418">Kinase</keyword>
<dbReference type="PROSITE" id="PS50290">
    <property type="entry name" value="PI3_4_KINASE_3"/>
    <property type="match status" value="1"/>
</dbReference>
<dbReference type="Gene3D" id="1.25.40.70">
    <property type="entry name" value="Phosphatidylinositol 3-kinase, accessory domain (PIK)"/>
    <property type="match status" value="1"/>
</dbReference>
<feature type="domain" description="PIK helical" evidence="5">
    <location>
        <begin position="1"/>
        <end position="155"/>
    </location>
</feature>
<evidence type="ECO:0000313" key="6">
    <source>
        <dbReference type="Ensembl" id="ENSXCOP00000000067.1"/>
    </source>
</evidence>
<dbReference type="AlphaFoldDB" id="A0A3B5KNL8"/>
<dbReference type="InterPro" id="IPR036940">
    <property type="entry name" value="PI3/4_kinase_cat_sf"/>
</dbReference>
<dbReference type="GO" id="GO:0043491">
    <property type="term" value="P:phosphatidylinositol 3-kinase/protein kinase B signal transduction"/>
    <property type="evidence" value="ECO:0007669"/>
    <property type="project" value="TreeGrafter"/>
</dbReference>
<dbReference type="SMART" id="SM00145">
    <property type="entry name" value="PI3Ka"/>
    <property type="match status" value="1"/>
</dbReference>
<sequence>MDMTWTMRRQTDLRFREESVQYGSNLPHFLRNINWLDRRVVEDVHWLLGHWDPGELDVHVALELLSMDFPDEIVRKLAVKRLESLPDDDVLKYLLQLVQTLKVEPYHDSFLARYLIQRALRRIGHFFFWYVRSEVAGCPYFRQRMAVILEAYLLGCGQAMIDSFTQQVQAVEALQEVAMIIKRLYPDKTDLPSSGWRFNYVNVSCGLDKCKVMASKKKPLWLEFSPMPSPTSSTPVGIIFKEGDDLRQDMLVIQTLVVMESIWQEQSLDLNLIPYGCISTGHNIGMIEIVRNAATIAAVQRSHGGTTAAFRNDALFEWLKSKCPLQEITVERFVKSCAGYCVATYVLGIGDRHNDNIMITDQGNLFHIDFGHILGNRKHFLGVSRERAPFVLTPDFLYVMGRVKGRNSLYFQRFRDTCTQAYLLLRSHSRLLVTLFSLMLLTGIPELSAAEDMRYLREALQEDQTEAEAKEHFLQRIAECEHLGWTVQANWWIHMVAGIKSC</sequence>
<dbReference type="Pfam" id="PF00613">
    <property type="entry name" value="PI3Ka"/>
    <property type="match status" value="1"/>
</dbReference>
<dbReference type="GO" id="GO:0005943">
    <property type="term" value="C:phosphatidylinositol 3-kinase complex, class IA"/>
    <property type="evidence" value="ECO:0007669"/>
    <property type="project" value="TreeGrafter"/>
</dbReference>
<dbReference type="InterPro" id="IPR001263">
    <property type="entry name" value="PI3K_accessory_dom"/>
</dbReference>
<keyword evidence="7" id="KW-1185">Reference proteome</keyword>
<accession>A0A3B5KNL8</accession>
<reference evidence="6" key="2">
    <citation type="submission" date="2025-09" db="UniProtKB">
        <authorList>
            <consortium name="Ensembl"/>
        </authorList>
    </citation>
    <scope>IDENTIFICATION</scope>
</reference>
<dbReference type="PROSITE" id="PS00915">
    <property type="entry name" value="PI3_4_KINASE_1"/>
    <property type="match status" value="1"/>
</dbReference>
<dbReference type="GO" id="GO:0005524">
    <property type="term" value="F:ATP binding"/>
    <property type="evidence" value="ECO:0007669"/>
    <property type="project" value="UniProtKB-KW"/>
</dbReference>
<comment type="similarity">
    <text evidence="1">Belongs to the PI3/PI4-kinase family. Type III PI4K subfamily.</text>
</comment>
<evidence type="ECO:0000256" key="2">
    <source>
        <dbReference type="ARBA" id="ARBA00022679"/>
    </source>
</evidence>
<evidence type="ECO:0000259" key="5">
    <source>
        <dbReference type="PROSITE" id="PS51545"/>
    </source>
</evidence>
<name>A0A3B5KNL8_9TELE</name>
<evidence type="ECO:0000256" key="1">
    <source>
        <dbReference type="ARBA" id="ARBA00006209"/>
    </source>
</evidence>
<dbReference type="InterPro" id="IPR011009">
    <property type="entry name" value="Kinase-like_dom_sf"/>
</dbReference>
<dbReference type="Proteomes" id="UP000261380">
    <property type="component" value="Unplaced"/>
</dbReference>
<dbReference type="SUPFAM" id="SSF56112">
    <property type="entry name" value="Protein kinase-like (PK-like)"/>
    <property type="match status" value="1"/>
</dbReference>
<dbReference type="PROSITE" id="PS51545">
    <property type="entry name" value="PIK_HELICAL"/>
    <property type="match status" value="1"/>
</dbReference>
<dbReference type="PANTHER" id="PTHR10048">
    <property type="entry name" value="PHOSPHATIDYLINOSITOL KINASE"/>
    <property type="match status" value="1"/>
</dbReference>
<dbReference type="InterPro" id="IPR015433">
    <property type="entry name" value="PI3/4_kinase"/>
</dbReference>
<keyword evidence="2" id="KW-0808">Transferase</keyword>
<dbReference type="Ensembl" id="ENSXCOT00000000067.1">
    <property type="protein sequence ID" value="ENSXCOP00000000067.1"/>
    <property type="gene ID" value="ENSXCOG00000000053.1"/>
</dbReference>
<dbReference type="PROSITE" id="PS00916">
    <property type="entry name" value="PI3_4_KINASE_2"/>
    <property type="match status" value="1"/>
</dbReference>
<dbReference type="InterPro" id="IPR016024">
    <property type="entry name" value="ARM-type_fold"/>
</dbReference>
<dbReference type="InterPro" id="IPR000403">
    <property type="entry name" value="PI3/4_kinase_cat_dom"/>
</dbReference>
<evidence type="ECO:0000313" key="7">
    <source>
        <dbReference type="Proteomes" id="UP000261380"/>
    </source>
</evidence>
<reference evidence="6" key="1">
    <citation type="submission" date="2025-08" db="UniProtKB">
        <authorList>
            <consortium name="Ensembl"/>
        </authorList>
    </citation>
    <scope>IDENTIFICATION</scope>
</reference>
<dbReference type="SUPFAM" id="SSF48371">
    <property type="entry name" value="ARM repeat"/>
    <property type="match status" value="1"/>
</dbReference>
<dbReference type="GO" id="GO:0005944">
    <property type="term" value="C:phosphatidylinositol 3-kinase complex, class IB"/>
    <property type="evidence" value="ECO:0007669"/>
    <property type="project" value="TreeGrafter"/>
</dbReference>
<dbReference type="GO" id="GO:0005886">
    <property type="term" value="C:plasma membrane"/>
    <property type="evidence" value="ECO:0007669"/>
    <property type="project" value="TreeGrafter"/>
</dbReference>
<evidence type="ECO:0000259" key="4">
    <source>
        <dbReference type="PROSITE" id="PS50290"/>
    </source>
</evidence>
<dbReference type="Gene3D" id="1.10.1070.11">
    <property type="entry name" value="Phosphatidylinositol 3-/4-kinase, catalytic domain"/>
    <property type="match status" value="1"/>
</dbReference>
<dbReference type="GO" id="GO:0005737">
    <property type="term" value="C:cytoplasm"/>
    <property type="evidence" value="ECO:0007669"/>
    <property type="project" value="TreeGrafter"/>
</dbReference>
<dbReference type="Pfam" id="PF00454">
    <property type="entry name" value="PI3_PI4_kinase"/>
    <property type="match status" value="1"/>
</dbReference>